<dbReference type="EMBL" id="AFRT01000281">
    <property type="protein sequence ID" value="ELU44700.1"/>
    <property type="molecule type" value="Genomic_DNA"/>
</dbReference>
<proteinExistence type="predicted"/>
<accession>L8X3B4</accession>
<organism evidence="2 3">
    <name type="scientific">Thanatephorus cucumeris (strain AG1-IA)</name>
    <name type="common">Rice sheath blight fungus</name>
    <name type="synonym">Rhizoctonia solani</name>
    <dbReference type="NCBI Taxonomy" id="983506"/>
    <lineage>
        <taxon>Eukaryota</taxon>
        <taxon>Fungi</taxon>
        <taxon>Dikarya</taxon>
        <taxon>Basidiomycota</taxon>
        <taxon>Agaricomycotina</taxon>
        <taxon>Agaricomycetes</taxon>
        <taxon>Cantharellales</taxon>
        <taxon>Ceratobasidiaceae</taxon>
        <taxon>Rhizoctonia</taxon>
        <taxon>Rhizoctonia solani AG-1</taxon>
    </lineage>
</organism>
<dbReference type="OrthoDB" id="5673at2759"/>
<evidence type="ECO:0000313" key="2">
    <source>
        <dbReference type="EMBL" id="ELU44700.1"/>
    </source>
</evidence>
<feature type="region of interest" description="Disordered" evidence="1">
    <location>
        <begin position="357"/>
        <end position="382"/>
    </location>
</feature>
<gene>
    <name evidence="2" type="ORF">AG1IA_01269</name>
</gene>
<dbReference type="HOGENOM" id="CLU_723963_0_0_1"/>
<feature type="region of interest" description="Disordered" evidence="1">
    <location>
        <begin position="105"/>
        <end position="150"/>
    </location>
</feature>
<sequence length="382" mass="41978">MTGSERDYIQDAEPYPLDAWWMKKVWVLGKSKAERMASGDMSEHLAGSCSVPGHNSYRELVICAGGHPFYQVVVGTQSLLEHHVTCHLPSHPTCSTRCATGSNATPYPGTSTHPPRQAPDYSSASGDQMGPVHTRSTGPKDSGPYSEPPSRALNRLYKANSFLWAISSSNMPQFPLSASRHADFQIRNPVFFWPPNITALERIALSSPGDLRQSLSEYLDDSVQIHVVWDTPRQIGGRTIHTRVMNLSHQHRIICTSLATIRIAPDSTYVISTGPKSAAPPLPFDANPKFTLLAAGIEKRLAGGKIQDALWRRYSLTAPGVDCEVEESFADRSIFANPAAAQYWVNKHMPDVISKLHPSPIPSPQVKPLTPSVDLRQEKRGA</sequence>
<reference evidence="2 3" key="1">
    <citation type="journal article" date="2013" name="Nat. Commun.">
        <title>The evolution and pathogenic mechanisms of the rice sheath blight pathogen.</title>
        <authorList>
            <person name="Zheng A."/>
            <person name="Lin R."/>
            <person name="Xu L."/>
            <person name="Qin P."/>
            <person name="Tang C."/>
            <person name="Ai P."/>
            <person name="Zhang D."/>
            <person name="Liu Y."/>
            <person name="Sun Z."/>
            <person name="Feng H."/>
            <person name="Wang Y."/>
            <person name="Chen Y."/>
            <person name="Liang X."/>
            <person name="Fu R."/>
            <person name="Li Q."/>
            <person name="Zhang J."/>
            <person name="Yu X."/>
            <person name="Xie Z."/>
            <person name="Ding L."/>
            <person name="Guan P."/>
            <person name="Tang J."/>
            <person name="Liang Y."/>
            <person name="Wang S."/>
            <person name="Deng Q."/>
            <person name="Li S."/>
            <person name="Zhu J."/>
            <person name="Wang L."/>
            <person name="Liu H."/>
            <person name="Li P."/>
        </authorList>
    </citation>
    <scope>NUCLEOTIDE SEQUENCE [LARGE SCALE GENOMIC DNA]</scope>
    <source>
        <strain evidence="3">AG-1 IA</strain>
    </source>
</reference>
<evidence type="ECO:0000256" key="1">
    <source>
        <dbReference type="SAM" id="MobiDB-lite"/>
    </source>
</evidence>
<feature type="compositionally biased region" description="Polar residues" evidence="1">
    <location>
        <begin position="105"/>
        <end position="126"/>
    </location>
</feature>
<evidence type="ECO:0000313" key="3">
    <source>
        <dbReference type="Proteomes" id="UP000011668"/>
    </source>
</evidence>
<dbReference type="AlphaFoldDB" id="L8X3B4"/>
<protein>
    <submittedName>
        <fullName evidence="2">Uncharacterized protein</fullName>
    </submittedName>
</protein>
<dbReference type="Proteomes" id="UP000011668">
    <property type="component" value="Unassembled WGS sequence"/>
</dbReference>
<keyword evidence="3" id="KW-1185">Reference proteome</keyword>
<name>L8X3B4_THACA</name>
<comment type="caution">
    <text evidence="2">The sequence shown here is derived from an EMBL/GenBank/DDBJ whole genome shotgun (WGS) entry which is preliminary data.</text>
</comment>